<evidence type="ECO:0000256" key="2">
    <source>
        <dbReference type="ARBA" id="ARBA00022741"/>
    </source>
</evidence>
<dbReference type="EMBL" id="CM007647">
    <property type="protein sequence ID" value="ONM11196.1"/>
    <property type="molecule type" value="Genomic_DNA"/>
</dbReference>
<dbReference type="Gene3D" id="3.30.930.10">
    <property type="entry name" value="Bira Bifunctional Protein, Domain 2"/>
    <property type="match status" value="1"/>
</dbReference>
<dbReference type="PRINTS" id="PR00982">
    <property type="entry name" value="TRNASYNTHLYS"/>
</dbReference>
<dbReference type="InterPro" id="IPR045864">
    <property type="entry name" value="aa-tRNA-synth_II/BPL/LPL"/>
</dbReference>
<keyword evidence="3" id="KW-0067">ATP-binding</keyword>
<dbReference type="GO" id="GO:0005524">
    <property type="term" value="F:ATP binding"/>
    <property type="evidence" value="ECO:0007669"/>
    <property type="project" value="UniProtKB-KW"/>
</dbReference>
<feature type="domain" description="Aminoacyl-transfer RNA synthetases class-II family profile" evidence="4">
    <location>
        <begin position="61"/>
        <end position="130"/>
    </location>
</feature>
<dbReference type="GO" id="GO:0005737">
    <property type="term" value="C:cytoplasm"/>
    <property type="evidence" value="ECO:0007669"/>
    <property type="project" value="InterPro"/>
</dbReference>
<dbReference type="PANTHER" id="PTHR42918:SF15">
    <property type="entry name" value="LYSINE--TRNA LIGASE, CHLOROPLASTIC_MITOCHONDRIAL"/>
    <property type="match status" value="1"/>
</dbReference>
<dbReference type="InterPro" id="IPR004364">
    <property type="entry name" value="Aa-tRNA-synt_II"/>
</dbReference>
<dbReference type="GO" id="GO:0004824">
    <property type="term" value="F:lysine-tRNA ligase activity"/>
    <property type="evidence" value="ECO:0007669"/>
    <property type="project" value="InterPro"/>
</dbReference>
<proteinExistence type="predicted"/>
<keyword evidence="2" id="KW-0547">Nucleotide-binding</keyword>
<protein>
    <submittedName>
        <fullName evidence="5">Lysine--tRNA ligase chloroplastic/mitochondrial</fullName>
    </submittedName>
</protein>
<dbReference type="InterPro" id="IPR006195">
    <property type="entry name" value="aa-tRNA-synth_II"/>
</dbReference>
<keyword evidence="1 5" id="KW-0436">Ligase</keyword>
<dbReference type="SUPFAM" id="SSF55681">
    <property type="entry name" value="Class II aaRS and biotin synthetases"/>
    <property type="match status" value="1"/>
</dbReference>
<dbReference type="GO" id="GO:0006430">
    <property type="term" value="P:lysyl-tRNA aminoacylation"/>
    <property type="evidence" value="ECO:0007669"/>
    <property type="project" value="InterPro"/>
</dbReference>
<evidence type="ECO:0000256" key="3">
    <source>
        <dbReference type="ARBA" id="ARBA00022840"/>
    </source>
</evidence>
<evidence type="ECO:0000256" key="1">
    <source>
        <dbReference type="ARBA" id="ARBA00022598"/>
    </source>
</evidence>
<reference evidence="5" key="1">
    <citation type="submission" date="2015-12" db="EMBL/GenBank/DDBJ databases">
        <title>Update maize B73 reference genome by single molecule sequencing technologies.</title>
        <authorList>
            <consortium name="Maize Genome Sequencing Project"/>
            <person name="Ware D."/>
        </authorList>
    </citation>
    <scope>NUCLEOTIDE SEQUENCE [LARGE SCALE GENOMIC DNA]</scope>
    <source>
        <tissue evidence="5">Seedling</tissue>
    </source>
</reference>
<gene>
    <name evidence="5" type="ORF">ZEAMMB73_Zm00001d034764</name>
</gene>
<sequence>MHLYSRLYSALMHLNFEGYQCDYAVCTVPRVYFVSPIFFLPRRQSFSYLYTLDKVQVGGLEKVYEIGRIFRNEGISTRHNPEFTTIEMYEAYSDYESMMNMAEEIVTRCAMATHGKLKVDYEGTEISLERPWRRETMHSLVKEATGIDFNSFGQDVESAKRAVRGLPGFVVGNSESTSLQACSSVGHVLNEVC</sequence>
<accession>A0A1D6LAP5</accession>
<dbReference type="PROSITE" id="PS50862">
    <property type="entry name" value="AA_TRNA_LIGASE_II"/>
    <property type="match status" value="1"/>
</dbReference>
<evidence type="ECO:0000313" key="5">
    <source>
        <dbReference type="EMBL" id="ONM11196.1"/>
    </source>
</evidence>
<dbReference type="AlphaFoldDB" id="A0A1D6LAP5"/>
<dbReference type="PANTHER" id="PTHR42918">
    <property type="entry name" value="LYSYL-TRNA SYNTHETASE"/>
    <property type="match status" value="1"/>
</dbReference>
<dbReference type="Pfam" id="PF00152">
    <property type="entry name" value="tRNA-synt_2"/>
    <property type="match status" value="1"/>
</dbReference>
<organism evidence="5">
    <name type="scientific">Zea mays</name>
    <name type="common">Maize</name>
    <dbReference type="NCBI Taxonomy" id="4577"/>
    <lineage>
        <taxon>Eukaryota</taxon>
        <taxon>Viridiplantae</taxon>
        <taxon>Streptophyta</taxon>
        <taxon>Embryophyta</taxon>
        <taxon>Tracheophyta</taxon>
        <taxon>Spermatophyta</taxon>
        <taxon>Magnoliopsida</taxon>
        <taxon>Liliopsida</taxon>
        <taxon>Poales</taxon>
        <taxon>Poaceae</taxon>
        <taxon>PACMAD clade</taxon>
        <taxon>Panicoideae</taxon>
        <taxon>Andropogonodae</taxon>
        <taxon>Andropogoneae</taxon>
        <taxon>Tripsacinae</taxon>
        <taxon>Zea</taxon>
    </lineage>
</organism>
<dbReference type="InterPro" id="IPR018149">
    <property type="entry name" value="Lys-tRNA-synth_II_C"/>
</dbReference>
<name>A0A1D6LAP5_MAIZE</name>
<evidence type="ECO:0000259" key="4">
    <source>
        <dbReference type="PROSITE" id="PS50862"/>
    </source>
</evidence>